<feature type="domain" description="ABC transmembrane type-1" evidence="8">
    <location>
        <begin position="102"/>
        <end position="291"/>
    </location>
</feature>
<dbReference type="InterPro" id="IPR000515">
    <property type="entry name" value="MetI-like"/>
</dbReference>
<evidence type="ECO:0000313" key="9">
    <source>
        <dbReference type="EMBL" id="TJY40758.1"/>
    </source>
</evidence>
<keyword evidence="6 7" id="KW-0472">Membrane</keyword>
<feature type="transmembrane region" description="Helical" evidence="7">
    <location>
        <begin position="141"/>
        <end position="161"/>
    </location>
</feature>
<dbReference type="Gene3D" id="1.10.3720.10">
    <property type="entry name" value="MetI-like"/>
    <property type="match status" value="1"/>
</dbReference>
<evidence type="ECO:0000256" key="4">
    <source>
        <dbReference type="ARBA" id="ARBA00022692"/>
    </source>
</evidence>
<dbReference type="SUPFAM" id="SSF161098">
    <property type="entry name" value="MetI-like"/>
    <property type="match status" value="1"/>
</dbReference>
<keyword evidence="4 7" id="KW-0812">Transmembrane</keyword>
<dbReference type="PROSITE" id="PS50928">
    <property type="entry name" value="ABC_TM1"/>
    <property type="match status" value="1"/>
</dbReference>
<feature type="transmembrane region" description="Helical" evidence="7">
    <location>
        <begin position="104"/>
        <end position="129"/>
    </location>
</feature>
<dbReference type="Pfam" id="PF12911">
    <property type="entry name" value="OppC_N"/>
    <property type="match status" value="1"/>
</dbReference>
<sequence>MESISKEMFQPAQKTTNAEAIVRPSLNYWADAWRRLRKNKLAMGGLIILVILFLLAIIGPMLTPFSYATQHLKETNLAPSSKYWLGTDDFGRDMWARIWWGTRISLFIGLVAAALDLVVGVLYGSISAYFGGKVDAFMQRFIEIIYSIPYLLIAILLMMVLGSGVTSIILAYAITGWVTMARLVRGQMLVLKEQEFVLAARSLGAKSWRIIAKHLIPNVLGVVVVQITFVVPTAIFVEAFLSFIGLGVKPPLASLGNLLNDGAGVMRYHPHRLLFPTVIFSLILLSFNLLGDGLRDALDPKMRK</sequence>
<organism evidence="9 10">
    <name type="scientific">Cohnella pontilimi</name>
    <dbReference type="NCBI Taxonomy" id="2564100"/>
    <lineage>
        <taxon>Bacteria</taxon>
        <taxon>Bacillati</taxon>
        <taxon>Bacillota</taxon>
        <taxon>Bacilli</taxon>
        <taxon>Bacillales</taxon>
        <taxon>Paenibacillaceae</taxon>
        <taxon>Cohnella</taxon>
    </lineage>
</organism>
<keyword evidence="5 7" id="KW-1133">Transmembrane helix</keyword>
<evidence type="ECO:0000256" key="2">
    <source>
        <dbReference type="ARBA" id="ARBA00022448"/>
    </source>
</evidence>
<dbReference type="InterPro" id="IPR050366">
    <property type="entry name" value="BP-dependent_transpt_permease"/>
</dbReference>
<dbReference type="Proteomes" id="UP000309673">
    <property type="component" value="Unassembled WGS sequence"/>
</dbReference>
<dbReference type="GO" id="GO:0005886">
    <property type="term" value="C:plasma membrane"/>
    <property type="evidence" value="ECO:0007669"/>
    <property type="project" value="UniProtKB-SubCell"/>
</dbReference>
<dbReference type="PANTHER" id="PTHR43386">
    <property type="entry name" value="OLIGOPEPTIDE TRANSPORT SYSTEM PERMEASE PROTEIN APPC"/>
    <property type="match status" value="1"/>
</dbReference>
<dbReference type="Pfam" id="PF00528">
    <property type="entry name" value="BPD_transp_1"/>
    <property type="match status" value="1"/>
</dbReference>
<dbReference type="PANTHER" id="PTHR43386:SF22">
    <property type="entry name" value="OLIGOPEPTIDE TRANSPORT SYSTEM PERMEASE PROTEIN OPPC"/>
    <property type="match status" value="1"/>
</dbReference>
<reference evidence="9 10" key="1">
    <citation type="submission" date="2019-04" db="EMBL/GenBank/DDBJ databases">
        <title>Cohnella sp. nov., isolated from soil.</title>
        <authorList>
            <person name="Kim W."/>
        </authorList>
    </citation>
    <scope>NUCLEOTIDE SEQUENCE [LARGE SCALE GENOMIC DNA]</scope>
    <source>
        <strain evidence="9 10">CAU 1483</strain>
    </source>
</reference>
<dbReference type="InterPro" id="IPR035906">
    <property type="entry name" value="MetI-like_sf"/>
</dbReference>
<gene>
    <name evidence="9" type="ORF">E5161_16565</name>
</gene>
<feature type="transmembrane region" description="Helical" evidence="7">
    <location>
        <begin position="41"/>
        <end position="62"/>
    </location>
</feature>
<name>A0A4U0F8I8_9BACL</name>
<dbReference type="RefSeq" id="WP_136778948.1">
    <property type="nucleotide sequence ID" value="NZ_SUPK01000008.1"/>
</dbReference>
<dbReference type="InterPro" id="IPR025966">
    <property type="entry name" value="OppC_N"/>
</dbReference>
<comment type="subcellular location">
    <subcellularLocation>
        <location evidence="1 7">Cell membrane</location>
        <topology evidence="1 7">Multi-pass membrane protein</topology>
    </subcellularLocation>
</comment>
<evidence type="ECO:0000256" key="1">
    <source>
        <dbReference type="ARBA" id="ARBA00004651"/>
    </source>
</evidence>
<dbReference type="AlphaFoldDB" id="A0A4U0F8I8"/>
<evidence type="ECO:0000256" key="7">
    <source>
        <dbReference type="RuleBase" id="RU363032"/>
    </source>
</evidence>
<evidence type="ECO:0000313" key="10">
    <source>
        <dbReference type="Proteomes" id="UP000309673"/>
    </source>
</evidence>
<feature type="transmembrane region" description="Helical" evidence="7">
    <location>
        <begin position="273"/>
        <end position="294"/>
    </location>
</feature>
<keyword evidence="10" id="KW-1185">Reference proteome</keyword>
<dbReference type="CDD" id="cd06261">
    <property type="entry name" value="TM_PBP2"/>
    <property type="match status" value="1"/>
</dbReference>
<keyword evidence="2 7" id="KW-0813">Transport</keyword>
<proteinExistence type="inferred from homology"/>
<keyword evidence="3" id="KW-1003">Cell membrane</keyword>
<evidence type="ECO:0000259" key="8">
    <source>
        <dbReference type="PROSITE" id="PS50928"/>
    </source>
</evidence>
<evidence type="ECO:0000256" key="3">
    <source>
        <dbReference type="ARBA" id="ARBA00022475"/>
    </source>
</evidence>
<dbReference type="OrthoDB" id="9797472at2"/>
<accession>A0A4U0F8I8</accession>
<comment type="similarity">
    <text evidence="7">Belongs to the binding-protein-dependent transport system permease family.</text>
</comment>
<feature type="transmembrane region" description="Helical" evidence="7">
    <location>
        <begin position="167"/>
        <end position="184"/>
    </location>
</feature>
<protein>
    <submittedName>
        <fullName evidence="9">ABC transporter permease</fullName>
    </submittedName>
</protein>
<dbReference type="GO" id="GO:0055085">
    <property type="term" value="P:transmembrane transport"/>
    <property type="evidence" value="ECO:0007669"/>
    <property type="project" value="InterPro"/>
</dbReference>
<comment type="caution">
    <text evidence="9">The sequence shown here is derived from an EMBL/GenBank/DDBJ whole genome shotgun (WGS) entry which is preliminary data.</text>
</comment>
<dbReference type="EMBL" id="SUPK01000008">
    <property type="protein sequence ID" value="TJY40758.1"/>
    <property type="molecule type" value="Genomic_DNA"/>
</dbReference>
<evidence type="ECO:0000256" key="5">
    <source>
        <dbReference type="ARBA" id="ARBA00022989"/>
    </source>
</evidence>
<feature type="transmembrane region" description="Helical" evidence="7">
    <location>
        <begin position="215"/>
        <end position="248"/>
    </location>
</feature>
<evidence type="ECO:0000256" key="6">
    <source>
        <dbReference type="ARBA" id="ARBA00023136"/>
    </source>
</evidence>